<dbReference type="InterPro" id="IPR000847">
    <property type="entry name" value="LysR_HTH_N"/>
</dbReference>
<reference evidence="6 7" key="1">
    <citation type="submission" date="2018-10" db="EMBL/GenBank/DDBJ databases">
        <title>Complete Genome Sequence and Transcriptomic Profiles of a Marine Bacterium, Pseudoalteromonas agarivorans Hao 2018.</title>
        <authorList>
            <person name="Hao L."/>
        </authorList>
    </citation>
    <scope>NUCLEOTIDE SEQUENCE [LARGE SCALE GENOMIC DNA]</scope>
    <source>
        <strain evidence="6 7">Hao 2018</strain>
    </source>
</reference>
<keyword evidence="4" id="KW-0804">Transcription</keyword>
<comment type="similarity">
    <text evidence="1">Belongs to the LysR transcriptional regulatory family.</text>
</comment>
<dbReference type="InterPro" id="IPR036388">
    <property type="entry name" value="WH-like_DNA-bd_sf"/>
</dbReference>
<dbReference type="RefSeq" id="WP_121637958.1">
    <property type="nucleotide sequence ID" value="NZ_CP033065.1"/>
</dbReference>
<dbReference type="Pfam" id="PF00126">
    <property type="entry name" value="HTH_1"/>
    <property type="match status" value="1"/>
</dbReference>
<dbReference type="InterPro" id="IPR005119">
    <property type="entry name" value="LysR_subst-bd"/>
</dbReference>
<organism evidence="6 7">
    <name type="scientific">Pseudoalteromonas agarivorans</name>
    <dbReference type="NCBI Taxonomy" id="176102"/>
    <lineage>
        <taxon>Bacteria</taxon>
        <taxon>Pseudomonadati</taxon>
        <taxon>Pseudomonadota</taxon>
        <taxon>Gammaproteobacteria</taxon>
        <taxon>Alteromonadales</taxon>
        <taxon>Pseudoalteromonadaceae</taxon>
        <taxon>Pseudoalteromonas</taxon>
    </lineage>
</organism>
<dbReference type="PANTHER" id="PTHR30126:SF88">
    <property type="entry name" value="TRANSCRIPTIONAL REGULATOR-RELATED"/>
    <property type="match status" value="1"/>
</dbReference>
<gene>
    <name evidence="6" type="ORF">D9T18_13445</name>
</gene>
<protein>
    <submittedName>
        <fullName evidence="6">LysR family transcriptional regulator</fullName>
    </submittedName>
</protein>
<dbReference type="AlphaFoldDB" id="A0AAD0U0M0"/>
<name>A0AAD0U0M0_9GAMM</name>
<dbReference type="SUPFAM" id="SSF46785">
    <property type="entry name" value="Winged helix' DNA-binding domain"/>
    <property type="match status" value="1"/>
</dbReference>
<evidence type="ECO:0000256" key="3">
    <source>
        <dbReference type="ARBA" id="ARBA00023125"/>
    </source>
</evidence>
<feature type="domain" description="HTH lysR-type" evidence="5">
    <location>
        <begin position="1"/>
        <end position="61"/>
    </location>
</feature>
<keyword evidence="3" id="KW-0238">DNA-binding</keyword>
<evidence type="ECO:0000256" key="2">
    <source>
        <dbReference type="ARBA" id="ARBA00023015"/>
    </source>
</evidence>
<dbReference type="SUPFAM" id="SSF53850">
    <property type="entry name" value="Periplasmic binding protein-like II"/>
    <property type="match status" value="1"/>
</dbReference>
<evidence type="ECO:0000259" key="5">
    <source>
        <dbReference type="PROSITE" id="PS50931"/>
    </source>
</evidence>
<dbReference type="PROSITE" id="PS50931">
    <property type="entry name" value="HTH_LYSR"/>
    <property type="match status" value="1"/>
</dbReference>
<evidence type="ECO:0000313" key="6">
    <source>
        <dbReference type="EMBL" id="AYM87620.1"/>
    </source>
</evidence>
<accession>A0AAD0U0M0</accession>
<dbReference type="Pfam" id="PF03466">
    <property type="entry name" value="LysR_substrate"/>
    <property type="match status" value="1"/>
</dbReference>
<dbReference type="Proteomes" id="UP000279995">
    <property type="component" value="Chromosome I"/>
</dbReference>
<proteinExistence type="inferred from homology"/>
<dbReference type="Gene3D" id="1.10.10.10">
    <property type="entry name" value="Winged helix-like DNA-binding domain superfamily/Winged helix DNA-binding domain"/>
    <property type="match status" value="1"/>
</dbReference>
<dbReference type="GO" id="GO:0000976">
    <property type="term" value="F:transcription cis-regulatory region binding"/>
    <property type="evidence" value="ECO:0007669"/>
    <property type="project" value="TreeGrafter"/>
</dbReference>
<evidence type="ECO:0000256" key="4">
    <source>
        <dbReference type="ARBA" id="ARBA00023163"/>
    </source>
</evidence>
<dbReference type="EMBL" id="CP033065">
    <property type="protein sequence ID" value="AYM87620.1"/>
    <property type="molecule type" value="Genomic_DNA"/>
</dbReference>
<sequence length="296" mass="33099">MAKATLEQWRMFKAVVEHGGFAGASSAVFKSQSTVHHAVQKLESALQVKLLEVKGRKAYLTENGKLILRRAEFLIDEASKIESVANTLSEGIESTLKIAVDEVFPQHLLYQALSHINEQYPLVKVELIESVLNGANELLTNAVVDLAITSIALYGINCHSLCEIEFIAVAHPDHPLHQRTEPLTYRELKLHRQIVVRDSATHTSHDDGWLGADMRWTVSHLRNSIDMVSQNFGYAWLPSAQIKPYLKNNTLKPLNLEQGTTRSLKLYLMCTDNDRLGPVGQAFTQHLISLCNNEPG</sequence>
<dbReference type="Gene3D" id="3.40.190.290">
    <property type="match status" value="1"/>
</dbReference>
<dbReference type="InterPro" id="IPR036390">
    <property type="entry name" value="WH_DNA-bd_sf"/>
</dbReference>
<evidence type="ECO:0000256" key="1">
    <source>
        <dbReference type="ARBA" id="ARBA00009437"/>
    </source>
</evidence>
<evidence type="ECO:0000313" key="7">
    <source>
        <dbReference type="Proteomes" id="UP000279995"/>
    </source>
</evidence>
<dbReference type="GO" id="GO:0003700">
    <property type="term" value="F:DNA-binding transcription factor activity"/>
    <property type="evidence" value="ECO:0007669"/>
    <property type="project" value="InterPro"/>
</dbReference>
<dbReference type="PANTHER" id="PTHR30126">
    <property type="entry name" value="HTH-TYPE TRANSCRIPTIONAL REGULATOR"/>
    <property type="match status" value="1"/>
</dbReference>
<keyword evidence="2" id="KW-0805">Transcription regulation</keyword>